<dbReference type="PRINTS" id="PR00150">
    <property type="entry name" value="PEPCARBXLASE"/>
</dbReference>
<name>A0A6D2HKL2_9BRAS</name>
<dbReference type="InterPro" id="IPR033129">
    <property type="entry name" value="PEPCASE_His_AS"/>
</dbReference>
<comment type="similarity">
    <text evidence="3">Belongs to the PEPCase type 1 family.</text>
</comment>
<dbReference type="AlphaFoldDB" id="A0A6D2HKL2"/>
<keyword evidence="13" id="KW-1185">Reference proteome</keyword>
<dbReference type="EMBL" id="CACVBM020000066">
    <property type="protein sequence ID" value="CAA7013845.1"/>
    <property type="molecule type" value="Genomic_DNA"/>
</dbReference>
<evidence type="ECO:0000256" key="8">
    <source>
        <dbReference type="ARBA" id="ARBA00023239"/>
    </source>
</evidence>
<dbReference type="GO" id="GO:0008964">
    <property type="term" value="F:phosphoenolpyruvate carboxylase activity"/>
    <property type="evidence" value="ECO:0007669"/>
    <property type="project" value="UniProtKB-EC"/>
</dbReference>
<dbReference type="HAMAP" id="MF_00595">
    <property type="entry name" value="PEPcase_type1"/>
    <property type="match status" value="1"/>
</dbReference>
<comment type="caution">
    <text evidence="12">The sequence shown here is derived from an EMBL/GenBank/DDBJ whole genome shotgun (WGS) entry which is preliminary data.</text>
</comment>
<dbReference type="InterPro" id="IPR022805">
    <property type="entry name" value="PEP_COase_bac/pln-type"/>
</dbReference>
<dbReference type="FunFam" id="1.20.1440.90:FF:000001">
    <property type="entry name" value="Phosphoenolpyruvate carboxylase 1"/>
    <property type="match status" value="1"/>
</dbReference>
<dbReference type="GO" id="GO:0015977">
    <property type="term" value="P:carbon fixation"/>
    <property type="evidence" value="ECO:0007669"/>
    <property type="project" value="UniProtKB-KW"/>
</dbReference>
<keyword evidence="8" id="KW-0456">Lyase</keyword>
<evidence type="ECO:0000256" key="11">
    <source>
        <dbReference type="PROSITE-ProRule" id="PRU10112"/>
    </source>
</evidence>
<keyword evidence="7" id="KW-0460">Magnesium</keyword>
<dbReference type="GO" id="GO:0009507">
    <property type="term" value="C:chloroplast"/>
    <property type="evidence" value="ECO:0007669"/>
    <property type="project" value="TreeGrafter"/>
</dbReference>
<dbReference type="GO" id="GO:0048046">
    <property type="term" value="C:apoplast"/>
    <property type="evidence" value="ECO:0007669"/>
    <property type="project" value="TreeGrafter"/>
</dbReference>
<gene>
    <name evidence="12" type="ORF">MERR_LOCUS1079</name>
</gene>
<evidence type="ECO:0000256" key="5">
    <source>
        <dbReference type="ARBA" id="ARBA00012305"/>
    </source>
</evidence>
<evidence type="ECO:0000256" key="1">
    <source>
        <dbReference type="ARBA" id="ARBA00001946"/>
    </source>
</evidence>
<keyword evidence="9" id="KW-0120">Carbon dioxide fixation</keyword>
<organism evidence="12 13">
    <name type="scientific">Microthlaspi erraticum</name>
    <dbReference type="NCBI Taxonomy" id="1685480"/>
    <lineage>
        <taxon>Eukaryota</taxon>
        <taxon>Viridiplantae</taxon>
        <taxon>Streptophyta</taxon>
        <taxon>Embryophyta</taxon>
        <taxon>Tracheophyta</taxon>
        <taxon>Spermatophyta</taxon>
        <taxon>Magnoliopsida</taxon>
        <taxon>eudicotyledons</taxon>
        <taxon>Gunneridae</taxon>
        <taxon>Pentapetalae</taxon>
        <taxon>rosids</taxon>
        <taxon>malvids</taxon>
        <taxon>Brassicales</taxon>
        <taxon>Brassicaceae</taxon>
        <taxon>Coluteocarpeae</taxon>
        <taxon>Microthlaspi</taxon>
    </lineage>
</organism>
<evidence type="ECO:0000313" key="12">
    <source>
        <dbReference type="EMBL" id="CAA7013845.1"/>
    </source>
</evidence>
<dbReference type="GO" id="GO:0006099">
    <property type="term" value="P:tricarboxylic acid cycle"/>
    <property type="evidence" value="ECO:0007669"/>
    <property type="project" value="InterPro"/>
</dbReference>
<dbReference type="Pfam" id="PF00311">
    <property type="entry name" value="PEPcase"/>
    <property type="match status" value="1"/>
</dbReference>
<protein>
    <recommendedName>
        <fullName evidence="5">phosphoenolpyruvate carboxylase</fullName>
        <ecNumber evidence="5">4.1.1.31</ecNumber>
    </recommendedName>
</protein>
<reference evidence="12" key="1">
    <citation type="submission" date="2020-01" db="EMBL/GenBank/DDBJ databases">
        <authorList>
            <person name="Mishra B."/>
        </authorList>
    </citation>
    <scope>NUCLEOTIDE SEQUENCE [LARGE SCALE GENOMIC DNA]</scope>
</reference>
<sequence length="967" mass="110185">MANRKLEKMASIDVHLRQLVPGKVSEDDKLVEYDALLLDRFLDILQDLHGEDLRETVQELYEHSAEYEGKHDPKKLEELGSVLTSLDPGDSIVIAKAFSHMLNLANLAEEVQIAYRRRIKKLKKGDFVDESSATTESDLEETFKKLVGDLNKSPEEIFDALKNQTVDLVLTAHPTQSVRRSLLQKHGRIRDCLAQLYAKDITPDDKQELDEALQREIQAAFRTDEIKRTPPTPQDEMRAGMSYFHETIWKGVPKFLRRVDTALKNIGIEERVPYNAPLIQFSSWMGGDRDGNPRVTPEVTRDVCLLARMMAATMYFNQIEDLMFELSMWRCTDELRVRADELHANARKDAAKHYIEFWKSIPPTEPYRVILGHVRDKLYHTRERARQLLSNSVSDVPEEATFTNLEEFLEPLELCYRSLCACGDRPIADGSLLDFLRQVSTFGLSLVRLDIRQESDRHTDVLDAITNHLDIGSYREWSEERRQEWLLSELSGKRPLFGSDLPKTEEIADVLDTFHVIAELPADSFGAYIISMATAPSDVLAVELLQRECHVKRPLRVVPLFEKLADLEAAPAAVARLFSVDWYKNRINGKQEVMIGYSDSGKDAGRLSAAWQLYKAQEELVKVAKEYGVKLTMFHGRGGTVGRGGGPTHLAILSQPPDTINGSLRVTVQGEVIEQSFGEEHLCFRTLQRFTAATLEHGMHPPVSPKPEWRTLLDEMAVVATEEYRSVVFQEPRFVEYFRLATPELEYGRMNIGSRPSKRKPSGGIESLRAIPWIFAWTQTRFHLPVWLGFGAAIRHVVEKDVKNLHMLQDMYQHWPFFRVTIDLIEMVFAKGDPGIAALYDKLLVSEELWPFGDKLRANFEETKKLVLQTAGHKDLLEGDPYLKQRLRLRDSYITTLNVCQAYTLKRIRDPSYNVTLRPHISKEIAESSKSAQELVELNPTSEYAPGLEDTLILTMKGIAAGLQNTG</sequence>
<evidence type="ECO:0000256" key="3">
    <source>
        <dbReference type="ARBA" id="ARBA00008346"/>
    </source>
</evidence>
<dbReference type="OrthoDB" id="1365747at2759"/>
<evidence type="ECO:0000256" key="10">
    <source>
        <dbReference type="PROSITE-ProRule" id="PRU10111"/>
    </source>
</evidence>
<dbReference type="PROSITE" id="PS00393">
    <property type="entry name" value="PEPCASE_2"/>
    <property type="match status" value="1"/>
</dbReference>
<dbReference type="InterPro" id="IPR018129">
    <property type="entry name" value="PEP_COase_Lys_AS"/>
</dbReference>
<proteinExistence type="inferred from homology"/>
<evidence type="ECO:0000313" key="13">
    <source>
        <dbReference type="Proteomes" id="UP000467841"/>
    </source>
</evidence>
<dbReference type="PANTHER" id="PTHR30523:SF38">
    <property type="entry name" value="PHOSPHOENOLPYRUVATE CARBOXYLASE 1"/>
    <property type="match status" value="1"/>
</dbReference>
<keyword evidence="6" id="KW-0963">Cytoplasm</keyword>
<evidence type="ECO:0000256" key="4">
    <source>
        <dbReference type="ARBA" id="ARBA00011881"/>
    </source>
</evidence>
<evidence type="ECO:0000256" key="9">
    <source>
        <dbReference type="ARBA" id="ARBA00023300"/>
    </source>
</evidence>
<feature type="active site" evidence="11">
    <location>
        <position position="602"/>
    </location>
</feature>
<dbReference type="GO" id="GO:0048366">
    <property type="term" value="P:leaf development"/>
    <property type="evidence" value="ECO:0007669"/>
    <property type="project" value="TreeGrafter"/>
</dbReference>
<dbReference type="InterPro" id="IPR015813">
    <property type="entry name" value="Pyrv/PenolPyrv_kinase-like_dom"/>
</dbReference>
<dbReference type="PROSITE" id="PS00781">
    <property type="entry name" value="PEPCASE_1"/>
    <property type="match status" value="1"/>
</dbReference>
<dbReference type="GO" id="GO:0005829">
    <property type="term" value="C:cytosol"/>
    <property type="evidence" value="ECO:0007669"/>
    <property type="project" value="TreeGrafter"/>
</dbReference>
<feature type="active site" evidence="10">
    <location>
        <position position="173"/>
    </location>
</feature>
<evidence type="ECO:0000256" key="2">
    <source>
        <dbReference type="ARBA" id="ARBA00004496"/>
    </source>
</evidence>
<comment type="subunit">
    <text evidence="4">Homotetramer.</text>
</comment>
<dbReference type="Proteomes" id="UP000467841">
    <property type="component" value="Unassembled WGS sequence"/>
</dbReference>
<dbReference type="PANTHER" id="PTHR30523">
    <property type="entry name" value="PHOSPHOENOLPYRUVATE CARBOXYLASE"/>
    <property type="match status" value="1"/>
</dbReference>
<dbReference type="Gene3D" id="1.20.1440.90">
    <property type="entry name" value="Phosphoenolpyruvate/pyruvate domain"/>
    <property type="match status" value="1"/>
</dbReference>
<dbReference type="SUPFAM" id="SSF51621">
    <property type="entry name" value="Phosphoenolpyruvate/pyruvate domain"/>
    <property type="match status" value="1"/>
</dbReference>
<comment type="cofactor">
    <cofactor evidence="1">
        <name>Mg(2+)</name>
        <dbReference type="ChEBI" id="CHEBI:18420"/>
    </cofactor>
</comment>
<dbReference type="InterPro" id="IPR021135">
    <property type="entry name" value="PEP_COase"/>
</dbReference>
<dbReference type="NCBIfam" id="NF000584">
    <property type="entry name" value="PRK00009.1"/>
    <property type="match status" value="1"/>
</dbReference>
<accession>A0A6D2HKL2</accession>
<comment type="subcellular location">
    <subcellularLocation>
        <location evidence="2">Cytoplasm</location>
    </subcellularLocation>
</comment>
<dbReference type="EC" id="4.1.1.31" evidence="5"/>
<evidence type="ECO:0000256" key="7">
    <source>
        <dbReference type="ARBA" id="ARBA00022842"/>
    </source>
</evidence>
<evidence type="ECO:0000256" key="6">
    <source>
        <dbReference type="ARBA" id="ARBA00022490"/>
    </source>
</evidence>